<name>A0A9D1K6U8_9FIRM</name>
<comment type="caution">
    <text evidence="2">The sequence shown here is derived from an EMBL/GenBank/DDBJ whole genome shotgun (WGS) entry which is preliminary data.</text>
</comment>
<sequence>MTDDFRLLPYQMRAVDKLRKLRVGAVYSEIPDGNARIALELVRLRLASGRISGAIWLCAFRRRKKVREALTRFAGSAGEGDGAIWICGIESLSHSAIPLKQMAERARGEPLMLVVDDSTLIKNPAALRTLRTIALSELCPYRLILSEVPFTRDIADLYAQWCVLDWRILGYRTYWSFSANHLDRARQGRNVERLVAAMEPYLFQALLSEIMDGPDRREYLWRFPLDEAASAYYREVVEHFLAAAQHSRPGIYRLLHAAQHAVCGRVIEQDFPIRTQPMYDSPWRNPRMQALLRVLQYYPHERVWILFKYEHERCDILRVLGNACADLSSSRAPKDRRLMLQNQLAFARESPGNARVLIYYSQHWDWAKRRDKEEGLDMPTVISLVAANTIDEQIVRCVWKKESLVDALRRQIARGAGGWFYGKEENGGQDLPGKGCAHGGERAPDVDPHAF</sequence>
<gene>
    <name evidence="2" type="ORF">IAA84_04445</name>
</gene>
<dbReference type="AlphaFoldDB" id="A0A9D1K6U8"/>
<dbReference type="Proteomes" id="UP000824140">
    <property type="component" value="Unassembled WGS sequence"/>
</dbReference>
<dbReference type="EMBL" id="DVJN01000090">
    <property type="protein sequence ID" value="HIS92248.1"/>
    <property type="molecule type" value="Genomic_DNA"/>
</dbReference>
<evidence type="ECO:0000313" key="3">
    <source>
        <dbReference type="Proteomes" id="UP000824140"/>
    </source>
</evidence>
<feature type="compositionally biased region" description="Basic and acidic residues" evidence="1">
    <location>
        <begin position="439"/>
        <end position="451"/>
    </location>
</feature>
<proteinExistence type="predicted"/>
<feature type="region of interest" description="Disordered" evidence="1">
    <location>
        <begin position="431"/>
        <end position="451"/>
    </location>
</feature>
<organism evidence="2 3">
    <name type="scientific">Candidatus Alectryocaccomicrobium excrementavium</name>
    <dbReference type="NCBI Taxonomy" id="2840668"/>
    <lineage>
        <taxon>Bacteria</taxon>
        <taxon>Bacillati</taxon>
        <taxon>Bacillota</taxon>
        <taxon>Clostridia</taxon>
        <taxon>Candidatus Alectryocaccomicrobium</taxon>
    </lineage>
</organism>
<evidence type="ECO:0000313" key="2">
    <source>
        <dbReference type="EMBL" id="HIS92248.1"/>
    </source>
</evidence>
<protein>
    <submittedName>
        <fullName evidence="2">Uncharacterized protein</fullName>
    </submittedName>
</protein>
<accession>A0A9D1K6U8</accession>
<reference evidence="2" key="1">
    <citation type="submission" date="2020-10" db="EMBL/GenBank/DDBJ databases">
        <authorList>
            <person name="Gilroy R."/>
        </authorList>
    </citation>
    <scope>NUCLEOTIDE SEQUENCE</scope>
    <source>
        <strain evidence="2">13766</strain>
    </source>
</reference>
<reference evidence="2" key="2">
    <citation type="journal article" date="2021" name="PeerJ">
        <title>Extensive microbial diversity within the chicken gut microbiome revealed by metagenomics and culture.</title>
        <authorList>
            <person name="Gilroy R."/>
            <person name="Ravi A."/>
            <person name="Getino M."/>
            <person name="Pursley I."/>
            <person name="Horton D.L."/>
            <person name="Alikhan N.F."/>
            <person name="Baker D."/>
            <person name="Gharbi K."/>
            <person name="Hall N."/>
            <person name="Watson M."/>
            <person name="Adriaenssens E.M."/>
            <person name="Foster-Nyarko E."/>
            <person name="Jarju S."/>
            <person name="Secka A."/>
            <person name="Antonio M."/>
            <person name="Oren A."/>
            <person name="Chaudhuri R.R."/>
            <person name="La Ragione R."/>
            <person name="Hildebrand F."/>
            <person name="Pallen M.J."/>
        </authorList>
    </citation>
    <scope>NUCLEOTIDE SEQUENCE</scope>
    <source>
        <strain evidence="2">13766</strain>
    </source>
</reference>
<evidence type="ECO:0000256" key="1">
    <source>
        <dbReference type="SAM" id="MobiDB-lite"/>
    </source>
</evidence>